<evidence type="ECO:0000313" key="3">
    <source>
        <dbReference type="Proteomes" id="UP000223875"/>
    </source>
</evidence>
<organism evidence="2 3">
    <name type="scientific">Ralstonia phage phiITL-1</name>
    <dbReference type="NCBI Taxonomy" id="1597967"/>
    <lineage>
        <taxon>Viruses</taxon>
        <taxon>Duplodnaviria</taxon>
        <taxon>Heunggongvirae</taxon>
        <taxon>Uroviricota</taxon>
        <taxon>Caudoviricetes</taxon>
        <taxon>Autographivirales</taxon>
        <taxon>Autotranscriptaviridae</taxon>
        <taxon>Serkorvirus</taxon>
        <taxon>Serkorvirus ITL1</taxon>
    </lineage>
</organism>
<keyword evidence="1" id="KW-0812">Transmembrane</keyword>
<keyword evidence="3" id="KW-1185">Reference proteome</keyword>
<protein>
    <submittedName>
        <fullName evidence="2">Uncharacterized protein</fullName>
    </submittedName>
</protein>
<dbReference type="EMBL" id="KP343639">
    <property type="protein sequence ID" value="AJT60805.1"/>
    <property type="molecule type" value="Genomic_DNA"/>
</dbReference>
<feature type="transmembrane region" description="Helical" evidence="1">
    <location>
        <begin position="20"/>
        <end position="41"/>
    </location>
</feature>
<dbReference type="GeneID" id="54975104"/>
<dbReference type="KEGG" id="vg:54975104"/>
<dbReference type="Proteomes" id="UP000223875">
    <property type="component" value="Segment"/>
</dbReference>
<proteinExistence type="predicted"/>
<keyword evidence="1" id="KW-1133">Transmembrane helix</keyword>
<sequence>MLRSFNAFIARRWDNIRTAFEFAVNLPIIFHILVVLIALIIGVGSAVWSVIVSVGLVLRAIATLLWAPFKALFVIGGVIADGWTSPGF</sequence>
<name>A0A0U1ZD50_9CAUD</name>
<reference evidence="2 3" key="1">
    <citation type="submission" date="2015-01" db="EMBL/GenBank/DDBJ databases">
        <title>Genomic characterization of bacteriophage ITL-1, lytic for Rasltonia solanacearum.</title>
        <authorList>
            <person name="Hernandez-Romano J."/>
            <person name="Martinez-Barnetche J."/>
            <person name="Tellez-Sosa J.M."/>
            <person name="Gomez-Barreto R.E."/>
            <person name="Teran-Leon I."/>
            <person name="Serrano-Plancarte R."/>
            <person name="Zavala-Padilla G."/>
            <person name="Estrada-Carrillo M."/>
        </authorList>
    </citation>
    <scope>NUCLEOTIDE SEQUENCE [LARGE SCALE GENOMIC DNA]</scope>
</reference>
<evidence type="ECO:0000313" key="2">
    <source>
        <dbReference type="EMBL" id="AJT60805.1"/>
    </source>
</evidence>
<keyword evidence="1" id="KW-0472">Membrane</keyword>
<accession>A0A0U1ZD50</accession>
<dbReference type="RefSeq" id="YP_009785058.1">
    <property type="nucleotide sequence ID" value="NC_047751.1"/>
</dbReference>
<evidence type="ECO:0000256" key="1">
    <source>
        <dbReference type="SAM" id="Phobius"/>
    </source>
</evidence>